<proteinExistence type="predicted"/>
<evidence type="ECO:0000313" key="3">
    <source>
        <dbReference type="Proteomes" id="UP000275078"/>
    </source>
</evidence>
<gene>
    <name evidence="2" type="ORF">BJ508DRAFT_14374</name>
</gene>
<feature type="region of interest" description="Disordered" evidence="1">
    <location>
        <begin position="1"/>
        <end position="137"/>
    </location>
</feature>
<dbReference type="EMBL" id="ML119655">
    <property type="protein sequence ID" value="RPA85217.1"/>
    <property type="molecule type" value="Genomic_DNA"/>
</dbReference>
<dbReference type="AlphaFoldDB" id="A0A3N4IIG1"/>
<evidence type="ECO:0000313" key="2">
    <source>
        <dbReference type="EMBL" id="RPA85217.1"/>
    </source>
</evidence>
<accession>A0A3N4IIG1</accession>
<dbReference type="Proteomes" id="UP000275078">
    <property type="component" value="Unassembled WGS sequence"/>
</dbReference>
<sequence length="216" mass="23636">MAEARLLDIQHPPPVSPISSPQASTGEAPTPATTTLGSPLSLQSTGNTPTTTPHASTPPLPNNPKLHHPVKGQLVLPQLRPQEQAHTPIQQELRPSPLRRLALITDQQVAHQERLQKPLRTPSRPAQPQSPPLRLPLIRNPPVLRQLLLPKERRIPSPPEVHPIIPQPAHQKPPSHRQSSGEAAPEVVRDRLTTGHGALVLPQSAGRPLIRRRTEL</sequence>
<reference evidence="2 3" key="1">
    <citation type="journal article" date="2018" name="Nat. Ecol. Evol.">
        <title>Pezizomycetes genomes reveal the molecular basis of ectomycorrhizal truffle lifestyle.</title>
        <authorList>
            <person name="Murat C."/>
            <person name="Payen T."/>
            <person name="Noel B."/>
            <person name="Kuo A."/>
            <person name="Morin E."/>
            <person name="Chen J."/>
            <person name="Kohler A."/>
            <person name="Krizsan K."/>
            <person name="Balestrini R."/>
            <person name="Da Silva C."/>
            <person name="Montanini B."/>
            <person name="Hainaut M."/>
            <person name="Levati E."/>
            <person name="Barry K.W."/>
            <person name="Belfiori B."/>
            <person name="Cichocki N."/>
            <person name="Clum A."/>
            <person name="Dockter R.B."/>
            <person name="Fauchery L."/>
            <person name="Guy J."/>
            <person name="Iotti M."/>
            <person name="Le Tacon F."/>
            <person name="Lindquist E.A."/>
            <person name="Lipzen A."/>
            <person name="Malagnac F."/>
            <person name="Mello A."/>
            <person name="Molinier V."/>
            <person name="Miyauchi S."/>
            <person name="Poulain J."/>
            <person name="Riccioni C."/>
            <person name="Rubini A."/>
            <person name="Sitrit Y."/>
            <person name="Splivallo R."/>
            <person name="Traeger S."/>
            <person name="Wang M."/>
            <person name="Zifcakova L."/>
            <person name="Wipf D."/>
            <person name="Zambonelli A."/>
            <person name="Paolocci F."/>
            <person name="Nowrousian M."/>
            <person name="Ottonello S."/>
            <person name="Baldrian P."/>
            <person name="Spatafora J.W."/>
            <person name="Henrissat B."/>
            <person name="Nagy L.G."/>
            <person name="Aury J.M."/>
            <person name="Wincker P."/>
            <person name="Grigoriev I.V."/>
            <person name="Bonfante P."/>
            <person name="Martin F.M."/>
        </authorList>
    </citation>
    <scope>NUCLEOTIDE SEQUENCE [LARGE SCALE GENOMIC DNA]</scope>
    <source>
        <strain evidence="2 3">RN42</strain>
    </source>
</reference>
<keyword evidence="3" id="KW-1185">Reference proteome</keyword>
<name>A0A3N4IIG1_ASCIM</name>
<protein>
    <submittedName>
        <fullName evidence="2">Uncharacterized protein</fullName>
    </submittedName>
</protein>
<evidence type="ECO:0000256" key="1">
    <source>
        <dbReference type="SAM" id="MobiDB-lite"/>
    </source>
</evidence>
<feature type="compositionally biased region" description="Polar residues" evidence="1">
    <location>
        <begin position="17"/>
        <end position="47"/>
    </location>
</feature>
<organism evidence="2 3">
    <name type="scientific">Ascobolus immersus RN42</name>
    <dbReference type="NCBI Taxonomy" id="1160509"/>
    <lineage>
        <taxon>Eukaryota</taxon>
        <taxon>Fungi</taxon>
        <taxon>Dikarya</taxon>
        <taxon>Ascomycota</taxon>
        <taxon>Pezizomycotina</taxon>
        <taxon>Pezizomycetes</taxon>
        <taxon>Pezizales</taxon>
        <taxon>Ascobolaceae</taxon>
        <taxon>Ascobolus</taxon>
    </lineage>
</organism>
<feature type="region of interest" description="Disordered" evidence="1">
    <location>
        <begin position="154"/>
        <end position="216"/>
    </location>
</feature>